<dbReference type="InterPro" id="IPR011989">
    <property type="entry name" value="ARM-like"/>
</dbReference>
<evidence type="ECO:0000256" key="1">
    <source>
        <dbReference type="ARBA" id="ARBA00013194"/>
    </source>
</evidence>
<dbReference type="Pfam" id="PF00160">
    <property type="entry name" value="Pro_isomerase"/>
    <property type="match status" value="1"/>
</dbReference>
<dbReference type="Gene3D" id="1.25.10.10">
    <property type="entry name" value="Leucine-rich Repeat Variant"/>
    <property type="match status" value="1"/>
</dbReference>
<evidence type="ECO:0000256" key="3">
    <source>
        <dbReference type="ARBA" id="ARBA00023235"/>
    </source>
</evidence>
<dbReference type="PRINTS" id="PR00153">
    <property type="entry name" value="CSAPPISMRASE"/>
</dbReference>
<proteinExistence type="predicted"/>
<dbReference type="PROSITE" id="PS50072">
    <property type="entry name" value="CSA_PPIASE_2"/>
    <property type="match status" value="1"/>
</dbReference>
<dbReference type="AlphaFoldDB" id="A0A8J6XYE2"/>
<sequence length="359" mass="38473">TDPDPGVRAETVQAMGTLGRQELLTAALVEDGSFHVRANLAQVLSTAKGRASLEILRKLEEDGSTSVKAATIRSVSARLGIGYRMLLEEHLKDARWPVRAAAAAAGGFPSAVSDDDPRVAAAALAGMEDKLADPDVAAAVRSALTSNDLAVRGSAAGLLEEWPYPDKVDLLKQVLAASTGVRWIELQAQVRDALNELREQAPEEEPLPQEAELPSRTFKTNPVVVMETSKGVMEIECFPADAPVHVANFVKLVEEGTYDGLIWHRVVPNFVIQGGDPEGNGWGGPGYTIPDEINRQRYGRGAVGMPKLGKDTGGCQLFVTHIPTPHLDGNYTIFGQVISGMEVIDRIEVGDVILKATLK</sequence>
<evidence type="ECO:0000313" key="6">
    <source>
        <dbReference type="Proteomes" id="UP000648239"/>
    </source>
</evidence>
<reference evidence="5 6" key="1">
    <citation type="submission" date="2020-08" db="EMBL/GenBank/DDBJ databases">
        <title>Acidobacteriota in marine sediments use diverse sulfur dissimilation pathways.</title>
        <authorList>
            <person name="Wasmund K."/>
        </authorList>
    </citation>
    <scope>NUCLEOTIDE SEQUENCE [LARGE SCALE GENOMIC DNA]</scope>
    <source>
        <strain evidence="5">MAG AM4</strain>
    </source>
</reference>
<dbReference type="SUPFAM" id="SSF50891">
    <property type="entry name" value="Cyclophilin-like"/>
    <property type="match status" value="1"/>
</dbReference>
<dbReference type="InterPro" id="IPR044666">
    <property type="entry name" value="Cyclophilin_A-like"/>
</dbReference>
<feature type="domain" description="PPIase cyclophilin-type" evidence="4">
    <location>
        <begin position="220"/>
        <end position="348"/>
    </location>
</feature>
<dbReference type="Pfam" id="PF13646">
    <property type="entry name" value="HEAT_2"/>
    <property type="match status" value="2"/>
</dbReference>
<keyword evidence="2" id="KW-0697">Rotamase</keyword>
<dbReference type="GO" id="GO:0003755">
    <property type="term" value="F:peptidyl-prolyl cis-trans isomerase activity"/>
    <property type="evidence" value="ECO:0007669"/>
    <property type="project" value="UniProtKB-KW"/>
</dbReference>
<evidence type="ECO:0000259" key="4">
    <source>
        <dbReference type="PROSITE" id="PS50072"/>
    </source>
</evidence>
<dbReference type="CDD" id="cd00317">
    <property type="entry name" value="cyclophilin"/>
    <property type="match status" value="1"/>
</dbReference>
<dbReference type="Gene3D" id="2.40.100.10">
    <property type="entry name" value="Cyclophilin-like"/>
    <property type="match status" value="1"/>
</dbReference>
<dbReference type="InterPro" id="IPR029000">
    <property type="entry name" value="Cyclophilin-like_dom_sf"/>
</dbReference>
<organism evidence="5 6">
    <name type="scientific">Candidatus Polarisedimenticola svalbardensis</name>
    <dbReference type="NCBI Taxonomy" id="2886004"/>
    <lineage>
        <taxon>Bacteria</taxon>
        <taxon>Pseudomonadati</taxon>
        <taxon>Acidobacteriota</taxon>
        <taxon>Candidatus Polarisedimenticolia</taxon>
        <taxon>Candidatus Polarisedimenticolales</taxon>
        <taxon>Candidatus Polarisedimenticolaceae</taxon>
        <taxon>Candidatus Polarisedimenticola</taxon>
    </lineage>
</organism>
<feature type="non-terminal residue" evidence="5">
    <location>
        <position position="1"/>
    </location>
</feature>
<protein>
    <recommendedName>
        <fullName evidence="1">peptidylprolyl isomerase</fullName>
        <ecNumber evidence="1">5.2.1.8</ecNumber>
    </recommendedName>
</protein>
<dbReference type="InterPro" id="IPR002130">
    <property type="entry name" value="Cyclophilin-type_PPIase_dom"/>
</dbReference>
<gene>
    <name evidence="5" type="ORF">IFK94_05395</name>
</gene>
<dbReference type="EC" id="5.2.1.8" evidence="1"/>
<keyword evidence="3 5" id="KW-0413">Isomerase</keyword>
<dbReference type="Proteomes" id="UP000648239">
    <property type="component" value="Unassembled WGS sequence"/>
</dbReference>
<evidence type="ECO:0000256" key="2">
    <source>
        <dbReference type="ARBA" id="ARBA00023110"/>
    </source>
</evidence>
<evidence type="ECO:0000313" key="5">
    <source>
        <dbReference type="EMBL" id="MBD3867540.1"/>
    </source>
</evidence>
<dbReference type="SUPFAM" id="SSF48371">
    <property type="entry name" value="ARM repeat"/>
    <property type="match status" value="1"/>
</dbReference>
<dbReference type="EMBL" id="JACXWD010000011">
    <property type="protein sequence ID" value="MBD3867540.1"/>
    <property type="molecule type" value="Genomic_DNA"/>
</dbReference>
<dbReference type="PANTHER" id="PTHR45625">
    <property type="entry name" value="PEPTIDYL-PROLYL CIS-TRANS ISOMERASE-RELATED"/>
    <property type="match status" value="1"/>
</dbReference>
<name>A0A8J6XYE2_9BACT</name>
<accession>A0A8J6XYE2</accession>
<dbReference type="InterPro" id="IPR016024">
    <property type="entry name" value="ARM-type_fold"/>
</dbReference>
<dbReference type="PANTHER" id="PTHR45625:SF4">
    <property type="entry name" value="PEPTIDYLPROLYL ISOMERASE DOMAIN AND WD REPEAT-CONTAINING PROTEIN 1"/>
    <property type="match status" value="1"/>
</dbReference>
<comment type="caution">
    <text evidence="5">The sequence shown here is derived from an EMBL/GenBank/DDBJ whole genome shotgun (WGS) entry which is preliminary data.</text>
</comment>